<evidence type="ECO:0000313" key="1">
    <source>
        <dbReference type="EMBL" id="JAU93956.1"/>
    </source>
</evidence>
<dbReference type="EMBL" id="GEVM01011982">
    <property type="protein sequence ID" value="JAU93956.1"/>
    <property type="molecule type" value="Transcribed_RNA"/>
</dbReference>
<dbReference type="AlphaFoldDB" id="A0A1J3JPF1"/>
<sequence>MNPQDPFYSIKYDNPVDTNYGIPIFWHYDNAELSGKEEFKVIYKKIDEALKNTDPRYHILSLSVYGDFSLLGDVKDLFKDWPCKVMAKHIPRRHPYCYEKECDAARPRKTKDPDPPSNMAVAEDIHLFTQRNDPPCNILLINSDPDFDDLIKELAAAGYTVLLASYDDADPSLGKYAYFKWFWRLMRRGDGPLHYHRPAAVYFK</sequence>
<reference evidence="1" key="1">
    <citation type="submission" date="2016-07" db="EMBL/GenBank/DDBJ databases">
        <title>De novo transcriptome assembly of four accessions of the metal hyperaccumulator plant Noccaea caerulescens.</title>
        <authorList>
            <person name="Blande D."/>
            <person name="Halimaa P."/>
            <person name="Tervahauta A.I."/>
            <person name="Aarts M.G."/>
            <person name="Karenlampi S.O."/>
        </authorList>
    </citation>
    <scope>NUCLEOTIDE SEQUENCE</scope>
</reference>
<protein>
    <submittedName>
        <fullName evidence="1">Uncharacterized protein</fullName>
    </submittedName>
</protein>
<name>A0A1J3JPF1_NOCCA</name>
<gene>
    <name evidence="1" type="ORF">MP_TR22292_c6_g1_i1_g.64219</name>
</gene>
<organism evidence="1">
    <name type="scientific">Noccaea caerulescens</name>
    <name type="common">Alpine penny-cress</name>
    <name type="synonym">Thlaspi caerulescens</name>
    <dbReference type="NCBI Taxonomy" id="107243"/>
    <lineage>
        <taxon>Eukaryota</taxon>
        <taxon>Viridiplantae</taxon>
        <taxon>Streptophyta</taxon>
        <taxon>Embryophyta</taxon>
        <taxon>Tracheophyta</taxon>
        <taxon>Spermatophyta</taxon>
        <taxon>Magnoliopsida</taxon>
        <taxon>eudicotyledons</taxon>
        <taxon>Gunneridae</taxon>
        <taxon>Pentapetalae</taxon>
        <taxon>rosids</taxon>
        <taxon>malvids</taxon>
        <taxon>Brassicales</taxon>
        <taxon>Brassicaceae</taxon>
        <taxon>Coluteocarpeae</taxon>
        <taxon>Noccaea</taxon>
    </lineage>
</organism>
<accession>A0A1J3JPF1</accession>
<proteinExistence type="predicted"/>